<gene>
    <name evidence="8" type="ORF">ACFQHR_17645</name>
</gene>
<feature type="active site" evidence="4">
    <location>
        <position position="28"/>
    </location>
</feature>
<dbReference type="Proteomes" id="UP001596405">
    <property type="component" value="Unassembled WGS sequence"/>
</dbReference>
<name>A0ABW2DS02_9BACT</name>
<dbReference type="SFLD" id="SFLDS00057">
    <property type="entry name" value="Glutaminase/Asparaginase"/>
    <property type="match status" value="1"/>
</dbReference>
<dbReference type="InterPro" id="IPR027473">
    <property type="entry name" value="L-asparaginase_C"/>
</dbReference>
<dbReference type="Gene3D" id="3.40.50.40">
    <property type="match status" value="1"/>
</dbReference>
<dbReference type="Pfam" id="PF17763">
    <property type="entry name" value="Asparaginase_C"/>
    <property type="match status" value="1"/>
</dbReference>
<dbReference type="InterPro" id="IPR020827">
    <property type="entry name" value="Asparaginase/glutaminase_AS1"/>
</dbReference>
<dbReference type="PRINTS" id="PR00139">
    <property type="entry name" value="ASNGLNASE"/>
</dbReference>
<evidence type="ECO:0000256" key="5">
    <source>
        <dbReference type="PROSITE-ProRule" id="PRU10100"/>
    </source>
</evidence>
<sequence length="359" mass="39591">MKFFKVDINTAAPRDTEASILIIYTGGTIGMVSDKQDESLVPFDFSEVIHRVPEMRQFKVLMTVLSLDPPIDSSNIGVEHWIKLAQVIQVNYHQYDGFVILHGTDTMAYSASALSFLLENLGKPVIFTGAQVPIGRLRTDARRNLITALEIASAHRMGKPLVPEVCIYFNTVLLRGNRSTKVESRHFNAFHSGKYAPLAKAGIDIEFNEGVVLPPPSGPLRVHQELESQVAILKIFPGISPVLVQSILNAPGLKGLVMETFGAGNAPTYPWFLDLLRDAIDRGITILNVSQCEEGEVRQGEYETSKYLKEMGVIGGTDISTEAAVTKLMFILAQGLPIEETRQLLQENLRGEISGHKYG</sequence>
<proteinExistence type="inferred from homology"/>
<comment type="similarity">
    <text evidence="1">Belongs to the asparaginase 1 family.</text>
</comment>
<reference evidence="9" key="1">
    <citation type="journal article" date="2019" name="Int. J. Syst. Evol. Microbiol.">
        <title>The Global Catalogue of Microorganisms (GCM) 10K type strain sequencing project: providing services to taxonomists for standard genome sequencing and annotation.</title>
        <authorList>
            <consortium name="The Broad Institute Genomics Platform"/>
            <consortium name="The Broad Institute Genome Sequencing Center for Infectious Disease"/>
            <person name="Wu L."/>
            <person name="Ma J."/>
        </authorList>
    </citation>
    <scope>NUCLEOTIDE SEQUENCE [LARGE SCALE GENOMIC DNA]</scope>
    <source>
        <strain evidence="9">CGMCC 4.7393</strain>
    </source>
</reference>
<dbReference type="InterPro" id="IPR037152">
    <property type="entry name" value="L-asparaginase_N_sf"/>
</dbReference>
<dbReference type="SMART" id="SM00870">
    <property type="entry name" value="Asparaginase"/>
    <property type="match status" value="1"/>
</dbReference>
<evidence type="ECO:0000313" key="8">
    <source>
        <dbReference type="EMBL" id="MFC6999464.1"/>
    </source>
</evidence>
<dbReference type="InterPro" id="IPR036152">
    <property type="entry name" value="Asp/glu_Ase-like_sf"/>
</dbReference>
<accession>A0ABW2DS02</accession>
<comment type="caution">
    <text evidence="8">The sequence shown here is derived from an EMBL/GenBank/DDBJ whole genome shotgun (WGS) entry which is preliminary data.</text>
</comment>
<organism evidence="8 9">
    <name type="scientific">Rufibacter roseus</name>
    <dbReference type="NCBI Taxonomy" id="1567108"/>
    <lineage>
        <taxon>Bacteria</taxon>
        <taxon>Pseudomonadati</taxon>
        <taxon>Bacteroidota</taxon>
        <taxon>Cytophagia</taxon>
        <taxon>Cytophagales</taxon>
        <taxon>Hymenobacteraceae</taxon>
        <taxon>Rufibacter</taxon>
    </lineage>
</organism>
<protein>
    <recommendedName>
        <fullName evidence="2">asparaginase</fullName>
        <ecNumber evidence="2">3.5.1.1</ecNumber>
    </recommendedName>
</protein>
<evidence type="ECO:0000256" key="2">
    <source>
        <dbReference type="ARBA" id="ARBA00012920"/>
    </source>
</evidence>
<feature type="domain" description="L-asparaginase N-terminal" evidence="6">
    <location>
        <begin position="20"/>
        <end position="209"/>
    </location>
</feature>
<dbReference type="EC" id="3.5.1.1" evidence="2"/>
<keyword evidence="3" id="KW-0378">Hydrolase</keyword>
<dbReference type="Pfam" id="PF00710">
    <property type="entry name" value="Asparaginase"/>
    <property type="match status" value="1"/>
</dbReference>
<dbReference type="InterPro" id="IPR006033">
    <property type="entry name" value="AsnA_fam"/>
</dbReference>
<dbReference type="CDD" id="cd08963">
    <property type="entry name" value="L-asparaginase_I"/>
    <property type="match status" value="1"/>
</dbReference>
<dbReference type="PANTHER" id="PTHR11707:SF28">
    <property type="entry name" value="60 KDA LYSOPHOSPHOLIPASE"/>
    <property type="match status" value="1"/>
</dbReference>
<keyword evidence="9" id="KW-1185">Reference proteome</keyword>
<dbReference type="InterPro" id="IPR027474">
    <property type="entry name" value="L-asparaginase_N"/>
</dbReference>
<dbReference type="EMBL" id="JBHSYQ010000015">
    <property type="protein sequence ID" value="MFC6999464.1"/>
    <property type="molecule type" value="Genomic_DNA"/>
</dbReference>
<dbReference type="PROSITE" id="PS00144">
    <property type="entry name" value="ASN_GLN_ASE_1"/>
    <property type="match status" value="1"/>
</dbReference>
<feature type="domain" description="Asparaginase/glutaminase C-terminal" evidence="7">
    <location>
        <begin position="229"/>
        <end position="344"/>
    </location>
</feature>
<dbReference type="PIRSF" id="PIRSF001220">
    <property type="entry name" value="L-ASNase_gatD"/>
    <property type="match status" value="1"/>
</dbReference>
<dbReference type="PROSITE" id="PS51732">
    <property type="entry name" value="ASN_GLN_ASE_3"/>
    <property type="match status" value="1"/>
</dbReference>
<evidence type="ECO:0000256" key="3">
    <source>
        <dbReference type="ARBA" id="ARBA00022801"/>
    </source>
</evidence>
<dbReference type="Gene3D" id="3.40.50.1170">
    <property type="entry name" value="L-asparaginase, N-terminal domain"/>
    <property type="match status" value="1"/>
</dbReference>
<dbReference type="InterPro" id="IPR027475">
    <property type="entry name" value="Asparaginase/glutaminase_AS2"/>
</dbReference>
<dbReference type="SUPFAM" id="SSF53774">
    <property type="entry name" value="Glutaminase/Asparaginase"/>
    <property type="match status" value="1"/>
</dbReference>
<dbReference type="InterPro" id="IPR006034">
    <property type="entry name" value="Asparaginase/glutaminase-like"/>
</dbReference>
<evidence type="ECO:0000256" key="1">
    <source>
        <dbReference type="ARBA" id="ARBA00010518"/>
    </source>
</evidence>
<dbReference type="InterPro" id="IPR041725">
    <property type="entry name" value="L-asparaginase_I"/>
</dbReference>
<dbReference type="RefSeq" id="WP_066615959.1">
    <property type="nucleotide sequence ID" value="NZ_JBHSYQ010000015.1"/>
</dbReference>
<dbReference type="PANTHER" id="PTHR11707">
    <property type="entry name" value="L-ASPARAGINASE"/>
    <property type="match status" value="1"/>
</dbReference>
<evidence type="ECO:0000256" key="4">
    <source>
        <dbReference type="PROSITE-ProRule" id="PRU10099"/>
    </source>
</evidence>
<feature type="active site" evidence="5">
    <location>
        <position position="104"/>
    </location>
</feature>
<evidence type="ECO:0000259" key="6">
    <source>
        <dbReference type="Pfam" id="PF00710"/>
    </source>
</evidence>
<dbReference type="NCBIfam" id="TIGR00519">
    <property type="entry name" value="asnASE_I"/>
    <property type="match status" value="1"/>
</dbReference>
<dbReference type="PROSITE" id="PS00917">
    <property type="entry name" value="ASN_GLN_ASE_2"/>
    <property type="match status" value="1"/>
</dbReference>
<evidence type="ECO:0000313" key="9">
    <source>
        <dbReference type="Proteomes" id="UP001596405"/>
    </source>
</evidence>
<evidence type="ECO:0000259" key="7">
    <source>
        <dbReference type="Pfam" id="PF17763"/>
    </source>
</evidence>
<dbReference type="PIRSF" id="PIRSF500176">
    <property type="entry name" value="L_ASNase"/>
    <property type="match status" value="1"/>
</dbReference>
<dbReference type="InterPro" id="IPR040919">
    <property type="entry name" value="Asparaginase_C"/>
</dbReference>